<comment type="caution">
    <text evidence="2">The sequence shown here is derived from an EMBL/GenBank/DDBJ whole genome shotgun (WGS) entry which is preliminary data.</text>
</comment>
<keyword evidence="3" id="KW-1185">Reference proteome</keyword>
<gene>
    <name evidence="2" type="ORF">D0Z07_2687</name>
</gene>
<name>A0A9P6VM99_9HELO</name>
<sequence>MASSAGPLYEDTPLALLQTPAFETGKKDPFTLEASHMTLSHNSLIRGYNGIYQQAPRISKADYVDFVGYSLAWHRLVESHHHFEEIYFFPAIEAATGQKGVMDGEVKEHASFHAGLKSFKDYLVELKDPQKDFDSTRLLEIMDSFAEPLYSHLKSEPAALLALSRFSAPERQFDLTKIARETGKKSVTLSFALNVLPIFMLNHEEVEFEGGMWKNHPAVPGPVKWIMKSVLPMWQRRWWRFMSCTSDGRRKHLVA</sequence>
<protein>
    <recommendedName>
        <fullName evidence="1">Hemerythrin-like domain-containing protein</fullName>
    </recommendedName>
</protein>
<dbReference type="CDD" id="cd12108">
    <property type="entry name" value="Hr-like"/>
    <property type="match status" value="1"/>
</dbReference>
<dbReference type="InterPro" id="IPR012312">
    <property type="entry name" value="Hemerythrin-like"/>
</dbReference>
<dbReference type="AlphaFoldDB" id="A0A9P6VM99"/>
<proteinExistence type="predicted"/>
<accession>A0A9P6VM99</accession>
<evidence type="ECO:0000313" key="3">
    <source>
        <dbReference type="Proteomes" id="UP000785200"/>
    </source>
</evidence>
<reference evidence="2" key="1">
    <citation type="submission" date="2019-07" db="EMBL/GenBank/DDBJ databases">
        <title>Hyphodiscus hymeniophilus genome sequencing and assembly.</title>
        <authorList>
            <person name="Kramer G."/>
            <person name="Nodwell J."/>
        </authorList>
    </citation>
    <scope>NUCLEOTIDE SEQUENCE</scope>
    <source>
        <strain evidence="2">ATCC 34498</strain>
    </source>
</reference>
<dbReference type="PANTHER" id="PTHR38048">
    <property type="entry name" value="EXPRESSED PROTEIN"/>
    <property type="match status" value="1"/>
</dbReference>
<dbReference type="PANTHER" id="PTHR38048:SF2">
    <property type="entry name" value="HEMERYTHRIN-LIKE DOMAIN-CONTAINING PROTEIN"/>
    <property type="match status" value="1"/>
</dbReference>
<dbReference type="OrthoDB" id="58416at2759"/>
<dbReference type="InterPro" id="IPR053206">
    <property type="entry name" value="Dimeric_xanthone_biosynth"/>
</dbReference>
<dbReference type="EMBL" id="VNKQ01000005">
    <property type="protein sequence ID" value="KAG0650612.1"/>
    <property type="molecule type" value="Genomic_DNA"/>
</dbReference>
<dbReference type="Proteomes" id="UP000785200">
    <property type="component" value="Unassembled WGS sequence"/>
</dbReference>
<organism evidence="2 3">
    <name type="scientific">Hyphodiscus hymeniophilus</name>
    <dbReference type="NCBI Taxonomy" id="353542"/>
    <lineage>
        <taxon>Eukaryota</taxon>
        <taxon>Fungi</taxon>
        <taxon>Dikarya</taxon>
        <taxon>Ascomycota</taxon>
        <taxon>Pezizomycotina</taxon>
        <taxon>Leotiomycetes</taxon>
        <taxon>Helotiales</taxon>
        <taxon>Hyphodiscaceae</taxon>
        <taxon>Hyphodiscus</taxon>
    </lineage>
</organism>
<evidence type="ECO:0000313" key="2">
    <source>
        <dbReference type="EMBL" id="KAG0650612.1"/>
    </source>
</evidence>
<feature type="domain" description="Hemerythrin-like" evidence="1">
    <location>
        <begin position="36"/>
        <end position="157"/>
    </location>
</feature>
<evidence type="ECO:0000259" key="1">
    <source>
        <dbReference type="Pfam" id="PF01814"/>
    </source>
</evidence>
<dbReference type="Pfam" id="PF01814">
    <property type="entry name" value="Hemerythrin"/>
    <property type="match status" value="1"/>
</dbReference>
<dbReference type="Gene3D" id="1.20.120.520">
    <property type="entry name" value="nmb1532 protein domain like"/>
    <property type="match status" value="1"/>
</dbReference>